<evidence type="ECO:0000313" key="1">
    <source>
        <dbReference type="EMBL" id="MDC8015316.1"/>
    </source>
</evidence>
<reference evidence="1" key="1">
    <citation type="submission" date="2023-02" db="EMBL/GenBank/DDBJ databases">
        <title>Tahibacter soli sp. nov. isolated from soil.</title>
        <authorList>
            <person name="Baek J.H."/>
            <person name="Lee J.K."/>
            <person name="Choi D.G."/>
            <person name="Jeon C.O."/>
        </authorList>
    </citation>
    <scope>NUCLEOTIDE SEQUENCE</scope>
    <source>
        <strain evidence="1">BL</strain>
    </source>
</reference>
<evidence type="ECO:0000313" key="2">
    <source>
        <dbReference type="Proteomes" id="UP001139971"/>
    </source>
</evidence>
<dbReference type="RefSeq" id="WP_263544328.1">
    <property type="nucleotide sequence ID" value="NZ_JAOVZO020000020.1"/>
</dbReference>
<dbReference type="AlphaFoldDB" id="A0A9X3YS28"/>
<keyword evidence="2" id="KW-1185">Reference proteome</keyword>
<sequence>MSYVLQIWELPQGSGWPTTVREASALVMGLHGPTPGQNPKFLEFARRLTARYPCITTPDEDLPEGAELVWTDGPLDGITDEAVYGIGIDTDTLVDVRPFVITTALSLGLNVEDDQAGEYFLANGGVLSVDIEIRRRDAAAAAAAGQPAAPALPSREELSERIVADIGPLLERHGLARAPQDDAIGGIYVARGYEKSTPAGRHKISLNAISDGKKTCRITLDWTCWHYATSALRKHIKFDGVVPADAPDFGAGVVRLHRWIDDRDGVLTPDGPDGKDRVYAVPHRDDIGRCTSHLARQIEKRLLPMIAQFETVEDFDRLANPDPVTDSPFFDRYYDGGAIHIAAAYLAGNPRLAALCDEFWNNTQQEAMFMEGQRLHLRKCIAWVRANPKR</sequence>
<dbReference type="EMBL" id="JAOVZO020000020">
    <property type="protein sequence ID" value="MDC8015316.1"/>
    <property type="molecule type" value="Genomic_DNA"/>
</dbReference>
<dbReference type="Proteomes" id="UP001139971">
    <property type="component" value="Unassembled WGS sequence"/>
</dbReference>
<organism evidence="1 2">
    <name type="scientific">Tahibacter soli</name>
    <dbReference type="NCBI Taxonomy" id="2983605"/>
    <lineage>
        <taxon>Bacteria</taxon>
        <taxon>Pseudomonadati</taxon>
        <taxon>Pseudomonadota</taxon>
        <taxon>Gammaproteobacteria</taxon>
        <taxon>Lysobacterales</taxon>
        <taxon>Rhodanobacteraceae</taxon>
        <taxon>Tahibacter</taxon>
    </lineage>
</organism>
<accession>A0A9X3YS28</accession>
<gene>
    <name evidence="1" type="ORF">OD750_022495</name>
</gene>
<protein>
    <submittedName>
        <fullName evidence="1">Uncharacterized protein</fullName>
    </submittedName>
</protein>
<comment type="caution">
    <text evidence="1">The sequence shown here is derived from an EMBL/GenBank/DDBJ whole genome shotgun (WGS) entry which is preliminary data.</text>
</comment>
<name>A0A9X3YS28_9GAMM</name>
<proteinExistence type="predicted"/>